<dbReference type="SUPFAM" id="SSF47616">
    <property type="entry name" value="GST C-terminal domain-like"/>
    <property type="match status" value="1"/>
</dbReference>
<dbReference type="RefSeq" id="WP_091283462.1">
    <property type="nucleotide sequence ID" value="NZ_FAOZ01000027.1"/>
</dbReference>
<keyword evidence="2" id="KW-1185">Reference proteome</keyword>
<dbReference type="InterPro" id="IPR036282">
    <property type="entry name" value="Glutathione-S-Trfase_C_sf"/>
</dbReference>
<name>A0A0S4QVP1_9ACTN</name>
<keyword evidence="1" id="KW-0808">Transferase</keyword>
<evidence type="ECO:0000313" key="2">
    <source>
        <dbReference type="Proteomes" id="UP000198802"/>
    </source>
</evidence>
<accession>A0A0S4QVP1</accession>
<dbReference type="Proteomes" id="UP000198802">
    <property type="component" value="Unassembled WGS sequence"/>
</dbReference>
<dbReference type="AlphaFoldDB" id="A0A0S4QVP1"/>
<gene>
    <name evidence="1" type="ORF">Ga0074812_12773</name>
</gene>
<organism evidence="1 2">
    <name type="scientific">Parafrankia irregularis</name>
    <dbReference type="NCBI Taxonomy" id="795642"/>
    <lineage>
        <taxon>Bacteria</taxon>
        <taxon>Bacillati</taxon>
        <taxon>Actinomycetota</taxon>
        <taxon>Actinomycetes</taxon>
        <taxon>Frankiales</taxon>
        <taxon>Frankiaceae</taxon>
        <taxon>Parafrankia</taxon>
    </lineage>
</organism>
<evidence type="ECO:0000313" key="1">
    <source>
        <dbReference type="EMBL" id="CUU59396.1"/>
    </source>
</evidence>
<sequence length="253" mass="27672">MTEATLVTFPPSLDSEFSRFLLAYYGLPHREERHTLVFSSLVTLRRGHTVRFPLLSDDGAELATVAEMVDHLEARTVPERRLRPDDADPADLAADWRLFHRTLASATTVFAYYHLLPLRPVMVHALGDGTSAGERAAVRVGYPLFAGLLRGLLRLTATRERAAAATIGTVLGAVGERLADGRPYLSGDRFTLSDLAFAVAAAPVVWPDEFGGAIPPLRDTPPPLRAMIDESRRTPAGAHALRVFHAHRDPRPG</sequence>
<protein>
    <submittedName>
        <fullName evidence="1">Glutathione S-transferase</fullName>
    </submittedName>
</protein>
<proteinExistence type="predicted"/>
<reference evidence="2" key="1">
    <citation type="submission" date="2015-11" db="EMBL/GenBank/DDBJ databases">
        <authorList>
            <person name="Varghese N."/>
        </authorList>
    </citation>
    <scope>NUCLEOTIDE SEQUENCE [LARGE SCALE GENOMIC DNA]</scope>
    <source>
        <strain evidence="2">DSM 45899</strain>
    </source>
</reference>
<dbReference type="EMBL" id="FAOZ01000027">
    <property type="protein sequence ID" value="CUU59396.1"/>
    <property type="molecule type" value="Genomic_DNA"/>
</dbReference>
<dbReference type="GO" id="GO:0016740">
    <property type="term" value="F:transferase activity"/>
    <property type="evidence" value="ECO:0007669"/>
    <property type="project" value="UniProtKB-KW"/>
</dbReference>